<organism evidence="4 5">
    <name type="scientific">Ruminococcus flavefaciens 007c</name>
    <dbReference type="NCBI Taxonomy" id="1341157"/>
    <lineage>
        <taxon>Bacteria</taxon>
        <taxon>Bacillati</taxon>
        <taxon>Bacillota</taxon>
        <taxon>Clostridia</taxon>
        <taxon>Eubacteriales</taxon>
        <taxon>Oscillospiraceae</taxon>
        <taxon>Ruminococcus</taxon>
    </lineage>
</organism>
<dbReference type="InterPro" id="IPR005754">
    <property type="entry name" value="Sortase"/>
</dbReference>
<dbReference type="eggNOG" id="COG4509">
    <property type="taxonomic scope" value="Bacteria"/>
</dbReference>
<accession>W7V3M9</accession>
<feature type="active site" description="Proton donor/acceptor" evidence="2">
    <location>
        <position position="399"/>
    </location>
</feature>
<dbReference type="Proteomes" id="UP000019365">
    <property type="component" value="Unassembled WGS sequence"/>
</dbReference>
<evidence type="ECO:0008006" key="6">
    <source>
        <dbReference type="Google" id="ProtNLM"/>
    </source>
</evidence>
<keyword evidence="1" id="KW-0378">Hydrolase</keyword>
<evidence type="ECO:0000313" key="5">
    <source>
        <dbReference type="Proteomes" id="UP000019365"/>
    </source>
</evidence>
<name>W7V3M9_RUMFL</name>
<dbReference type="InterPro" id="IPR023365">
    <property type="entry name" value="Sortase_dom-sf"/>
</dbReference>
<dbReference type="CDD" id="cd05826">
    <property type="entry name" value="Sortase_B"/>
    <property type="match status" value="1"/>
</dbReference>
<feature type="region of interest" description="Disordered" evidence="3">
    <location>
        <begin position="203"/>
        <end position="237"/>
    </location>
</feature>
<gene>
    <name evidence="4" type="ORF">RF007C_04740</name>
</gene>
<evidence type="ECO:0000256" key="3">
    <source>
        <dbReference type="SAM" id="MobiDB-lite"/>
    </source>
</evidence>
<dbReference type="OrthoDB" id="9806013at2"/>
<proteinExistence type="predicted"/>
<evidence type="ECO:0000256" key="2">
    <source>
        <dbReference type="PIRSR" id="PIRSR605754-1"/>
    </source>
</evidence>
<dbReference type="Gene3D" id="2.40.260.10">
    <property type="entry name" value="Sortase"/>
    <property type="match status" value="1"/>
</dbReference>
<feature type="compositionally biased region" description="Basic and acidic residues" evidence="3">
    <location>
        <begin position="203"/>
        <end position="214"/>
    </location>
</feature>
<evidence type="ECO:0000256" key="1">
    <source>
        <dbReference type="ARBA" id="ARBA00022801"/>
    </source>
</evidence>
<dbReference type="EMBL" id="ATAX01000003">
    <property type="protein sequence ID" value="EWM55267.1"/>
    <property type="molecule type" value="Genomic_DNA"/>
</dbReference>
<reference evidence="4 5" key="1">
    <citation type="journal article" date="2014" name="PLoS ONE">
        <title>Rumen cellulosomics: divergent fiber-degrading strategies revealed by comparative genome-wide analysis of six ruminococcal strains.</title>
        <authorList>
            <person name="Dassa B."/>
            <person name="Borovok I."/>
            <person name="Ruimy-Israeli V."/>
            <person name="Lamed R."/>
            <person name="Flint H.J."/>
            <person name="Duncan S.H."/>
            <person name="Henrissat B."/>
            <person name="Coutinho P."/>
            <person name="Morrison M."/>
            <person name="Mosoni P."/>
            <person name="Yeoman C.J."/>
            <person name="White B.A."/>
            <person name="Bayer E.A."/>
        </authorList>
    </citation>
    <scope>NUCLEOTIDE SEQUENCE [LARGE SCALE GENOMIC DNA]</scope>
    <source>
        <strain evidence="4 5">007c</strain>
    </source>
</reference>
<dbReference type="AlphaFoldDB" id="W7V3M9"/>
<dbReference type="NCBIfam" id="TIGR03064">
    <property type="entry name" value="sortase_srtB"/>
    <property type="match status" value="1"/>
</dbReference>
<dbReference type="SUPFAM" id="SSF63817">
    <property type="entry name" value="Sortase"/>
    <property type="match status" value="1"/>
</dbReference>
<feature type="region of interest" description="Disordered" evidence="3">
    <location>
        <begin position="25"/>
        <end position="48"/>
    </location>
</feature>
<keyword evidence="5" id="KW-1185">Reference proteome</keyword>
<dbReference type="Pfam" id="PF04203">
    <property type="entry name" value="Sortase"/>
    <property type="match status" value="1"/>
</dbReference>
<feature type="compositionally biased region" description="Basic residues" evidence="3">
    <location>
        <begin position="221"/>
        <end position="231"/>
    </location>
</feature>
<sequence length="563" mass="64000">MSEKMTDGMTEAQRRAEKIKAIRRSIHGEAEVAPTTYDNKADSEHGETMAERIMRAKEKRSSTAADILDELDEAIANEKAAAARLAAEKAEEAAAAAKAGPDISDIIPALESPVQEELHEIAEEITEDFSEVTADVTEEVLNFTETAAEDTGYSQAEENSGIDVSDVIREDAAEDTVIFTPPGHDRKEAPPPVMRHEAEPPVMRHEAEPPERGHSSQKPAGSKKKKKKKTPAQRLRGLFPEKGDSVGECIRKIVFLGSVVAIFVCGYFVGDYYYDLWASKHKTRELMEIYEIYEDREAPTEAVEDEGEKRIRYKGMLDGARKLWDQNNDIVGVITIPDTPINNPVMQSEDNNKYLNKKFDLSENIAGELFLDFRNHFDDVGEDGYLKTENSDNLVIYGHNMLDEQMFGSLKWYQRHEDYYGKHPIIYLSSNYEKYTYKIFAFFIVDASDETDTKFDCWNMLDFDNEGDFYNFVNEAKKRSLRLTDVDVKYGDPILTLFTCNTTLPDEERGRLIIMARRVREGEDPMAGTQNSKANPNIKWPTIYYDEHPGERYDPDAEFVPYG</sequence>
<dbReference type="RefSeq" id="WP_037296393.1">
    <property type="nucleotide sequence ID" value="NZ_ATAX01000003.1"/>
</dbReference>
<feature type="compositionally biased region" description="Basic and acidic residues" evidence="3">
    <location>
        <begin position="39"/>
        <end position="48"/>
    </location>
</feature>
<dbReference type="GO" id="GO:0016787">
    <property type="term" value="F:hydrolase activity"/>
    <property type="evidence" value="ECO:0007669"/>
    <property type="project" value="UniProtKB-KW"/>
</dbReference>
<protein>
    <recommendedName>
        <fullName evidence="6">Sortase B</fullName>
    </recommendedName>
</protein>
<dbReference type="InterPro" id="IPR009835">
    <property type="entry name" value="SrtB"/>
</dbReference>
<evidence type="ECO:0000313" key="4">
    <source>
        <dbReference type="EMBL" id="EWM55267.1"/>
    </source>
</evidence>
<dbReference type="PATRIC" id="fig|1341157.4.peg.81"/>
<feature type="active site" description="Acyl-thioester intermediate" evidence="2">
    <location>
        <position position="500"/>
    </location>
</feature>
<comment type="caution">
    <text evidence="4">The sequence shown here is derived from an EMBL/GenBank/DDBJ whole genome shotgun (WGS) entry which is preliminary data.</text>
</comment>